<evidence type="ECO:0000313" key="7">
    <source>
        <dbReference type="Proteomes" id="UP001419268"/>
    </source>
</evidence>
<dbReference type="Gene3D" id="3.40.50.300">
    <property type="entry name" value="P-loop containing nucleotide triphosphate hydrolases"/>
    <property type="match status" value="2"/>
</dbReference>
<comment type="caution">
    <text evidence="6">The sequence shown here is derived from an EMBL/GenBank/DDBJ whole genome shotgun (WGS) entry which is preliminary data.</text>
</comment>
<keyword evidence="1" id="KW-0547">Nucleotide-binding</keyword>
<evidence type="ECO:0000256" key="2">
    <source>
        <dbReference type="ARBA" id="ARBA00022801"/>
    </source>
</evidence>
<organism evidence="6 7">
    <name type="scientific">Stephania cephalantha</name>
    <dbReference type="NCBI Taxonomy" id="152367"/>
    <lineage>
        <taxon>Eukaryota</taxon>
        <taxon>Viridiplantae</taxon>
        <taxon>Streptophyta</taxon>
        <taxon>Embryophyta</taxon>
        <taxon>Tracheophyta</taxon>
        <taxon>Spermatophyta</taxon>
        <taxon>Magnoliopsida</taxon>
        <taxon>Ranunculales</taxon>
        <taxon>Menispermaceae</taxon>
        <taxon>Menispermoideae</taxon>
        <taxon>Cissampelideae</taxon>
        <taxon>Stephania</taxon>
    </lineage>
</organism>
<dbReference type="InterPro" id="IPR047187">
    <property type="entry name" value="SF1_C_Upf1"/>
</dbReference>
<dbReference type="InterPro" id="IPR041679">
    <property type="entry name" value="DNA2/NAM7-like_C"/>
</dbReference>
<name>A0AAP0K9S1_9MAGN</name>
<reference evidence="6 7" key="1">
    <citation type="submission" date="2024-01" db="EMBL/GenBank/DDBJ databases">
        <title>Genome assemblies of Stephania.</title>
        <authorList>
            <person name="Yang L."/>
        </authorList>
    </citation>
    <scope>NUCLEOTIDE SEQUENCE [LARGE SCALE GENOMIC DNA]</scope>
    <source>
        <strain evidence="6">JXDWG</strain>
        <tissue evidence="6">Leaf</tissue>
    </source>
</reference>
<dbReference type="Pfam" id="PF13087">
    <property type="entry name" value="AAA_12"/>
    <property type="match status" value="1"/>
</dbReference>
<keyword evidence="4" id="KW-0067">ATP-binding</keyword>
<dbReference type="PANTHER" id="PTHR10887:SF538">
    <property type="entry name" value="HELICASE MAGATAMA 3-RELATED"/>
    <property type="match status" value="1"/>
</dbReference>
<evidence type="ECO:0000256" key="4">
    <source>
        <dbReference type="ARBA" id="ARBA00022840"/>
    </source>
</evidence>
<dbReference type="GO" id="GO:0016787">
    <property type="term" value="F:hydrolase activity"/>
    <property type="evidence" value="ECO:0007669"/>
    <property type="project" value="UniProtKB-KW"/>
</dbReference>
<accession>A0AAP0K9S1</accession>
<dbReference type="GO" id="GO:0005694">
    <property type="term" value="C:chromosome"/>
    <property type="evidence" value="ECO:0007669"/>
    <property type="project" value="UniProtKB-ARBA"/>
</dbReference>
<dbReference type="CDD" id="cd18808">
    <property type="entry name" value="SF1_C_Upf1"/>
    <property type="match status" value="1"/>
</dbReference>
<sequence length="254" mass="29527">MRVFCRSLIGVREGEGEDEGERVRVREVGDPVQLPATVISPIAERFGYGTSLFKRFQRAGYLVQMLKTQYRMHPEIRFFPSKEFYSEALEDEPDVRDQTERSWHRYRCFGPFYFFDMEEGIKSQPSGTGSWVNVNEVEFILLIYNKLVTSYPELKSSSRIAIISPYRYQVKLFRQQFCETFGMDSEKLVYINTVDGFQGREKDVAIFSCVRANQDKGIGFVADFQRMNVAITRARSSILVRQAASLKFVLGYWP</sequence>
<keyword evidence="3" id="KW-0347">Helicase</keyword>
<dbReference type="GO" id="GO:0004386">
    <property type="term" value="F:helicase activity"/>
    <property type="evidence" value="ECO:0007669"/>
    <property type="project" value="UniProtKB-KW"/>
</dbReference>
<protein>
    <recommendedName>
        <fullName evidence="5">DNA2/NAM7 helicase-like C-terminal domain-containing protein</fullName>
    </recommendedName>
</protein>
<evidence type="ECO:0000256" key="1">
    <source>
        <dbReference type="ARBA" id="ARBA00022741"/>
    </source>
</evidence>
<dbReference type="SUPFAM" id="SSF52540">
    <property type="entry name" value="P-loop containing nucleoside triphosphate hydrolases"/>
    <property type="match status" value="1"/>
</dbReference>
<dbReference type="EMBL" id="JBBNAG010000003">
    <property type="protein sequence ID" value="KAK9148527.1"/>
    <property type="molecule type" value="Genomic_DNA"/>
</dbReference>
<gene>
    <name evidence="6" type="ORF">Scep_007284</name>
</gene>
<dbReference type="InterPro" id="IPR045055">
    <property type="entry name" value="DNA2/NAM7-like"/>
</dbReference>
<feature type="domain" description="DNA2/NAM7 helicase-like C-terminal" evidence="5">
    <location>
        <begin position="48"/>
        <end position="240"/>
    </location>
</feature>
<evidence type="ECO:0000259" key="5">
    <source>
        <dbReference type="Pfam" id="PF13087"/>
    </source>
</evidence>
<keyword evidence="2" id="KW-0378">Hydrolase</keyword>
<keyword evidence="7" id="KW-1185">Reference proteome</keyword>
<dbReference type="AlphaFoldDB" id="A0AAP0K9S1"/>
<dbReference type="InterPro" id="IPR027417">
    <property type="entry name" value="P-loop_NTPase"/>
</dbReference>
<dbReference type="GO" id="GO:0005524">
    <property type="term" value="F:ATP binding"/>
    <property type="evidence" value="ECO:0007669"/>
    <property type="project" value="UniProtKB-KW"/>
</dbReference>
<dbReference type="FunFam" id="3.40.50.300:FF:000326">
    <property type="entry name" value="P-loop containing nucleoside triphosphate hydrolase"/>
    <property type="match status" value="1"/>
</dbReference>
<dbReference type="PANTHER" id="PTHR10887">
    <property type="entry name" value="DNA2/NAM7 HELICASE FAMILY"/>
    <property type="match status" value="1"/>
</dbReference>
<proteinExistence type="predicted"/>
<evidence type="ECO:0000313" key="6">
    <source>
        <dbReference type="EMBL" id="KAK9148527.1"/>
    </source>
</evidence>
<evidence type="ECO:0000256" key="3">
    <source>
        <dbReference type="ARBA" id="ARBA00022806"/>
    </source>
</evidence>
<dbReference type="Proteomes" id="UP001419268">
    <property type="component" value="Unassembled WGS sequence"/>
</dbReference>